<comment type="subcellular location">
    <subcellularLocation>
        <location evidence="1">Cytoplasm</location>
    </subcellularLocation>
</comment>
<evidence type="ECO:0000256" key="4">
    <source>
        <dbReference type="PIRSR" id="PIRSR002736-50"/>
    </source>
</evidence>
<evidence type="ECO:0000313" key="5">
    <source>
        <dbReference type="EMBL" id="BAX81399.1"/>
    </source>
</evidence>
<protein>
    <recommendedName>
        <fullName evidence="7">Citrate lyase acyl carrier protein</fullName>
    </recommendedName>
</protein>
<dbReference type="PIRSF" id="PIRSF002736">
    <property type="entry name" value="Citrt_lyas_gamma"/>
    <property type="match status" value="1"/>
</dbReference>
<dbReference type="EMBL" id="AP018042">
    <property type="protein sequence ID" value="BAX81399.1"/>
    <property type="molecule type" value="Genomic_DNA"/>
</dbReference>
<dbReference type="InterPro" id="IPR006495">
    <property type="entry name" value="CitD"/>
</dbReference>
<keyword evidence="6" id="KW-1185">Reference proteome</keyword>
<name>A0A1Y1CLU8_9BACT</name>
<evidence type="ECO:0008006" key="7">
    <source>
        <dbReference type="Google" id="ProtNLM"/>
    </source>
</evidence>
<accession>A0A1Y1CLU8</accession>
<dbReference type="Pfam" id="PF06857">
    <property type="entry name" value="ACP"/>
    <property type="match status" value="1"/>
</dbReference>
<proteinExistence type="predicted"/>
<dbReference type="NCBIfam" id="TIGR01608">
    <property type="entry name" value="citD"/>
    <property type="match status" value="1"/>
</dbReference>
<gene>
    <name evidence="5" type="ORF">ALGA_3099</name>
</gene>
<dbReference type="Proteomes" id="UP000218267">
    <property type="component" value="Chromosome"/>
</dbReference>
<organism evidence="5 6">
    <name type="scientific">Labilibaculum antarcticum</name>
    <dbReference type="NCBI Taxonomy" id="1717717"/>
    <lineage>
        <taxon>Bacteria</taxon>
        <taxon>Pseudomonadati</taxon>
        <taxon>Bacteroidota</taxon>
        <taxon>Bacteroidia</taxon>
        <taxon>Marinilabiliales</taxon>
        <taxon>Marinifilaceae</taxon>
        <taxon>Labilibaculum</taxon>
    </lineage>
</organism>
<dbReference type="InterPro" id="IPR023439">
    <property type="entry name" value="Mal_deCO2ase/Cit_lyase_ACP"/>
</dbReference>
<sequence length="95" mass="10604">MTPKFKAQAGTFESSDIMILIEPLEKDSGRKVDISSTVMLQFEKDIKKTIDQVLDKLQIQDLHLIAKDKGALTQTIEARVETAVKRSLGIQEGTM</sequence>
<evidence type="ECO:0000256" key="2">
    <source>
        <dbReference type="ARBA" id="ARBA00022490"/>
    </source>
</evidence>
<evidence type="ECO:0000256" key="1">
    <source>
        <dbReference type="ARBA" id="ARBA00004496"/>
    </source>
</evidence>
<evidence type="ECO:0000313" key="6">
    <source>
        <dbReference type="Proteomes" id="UP000218267"/>
    </source>
</evidence>
<keyword evidence="3 4" id="KW-0597">Phosphoprotein</keyword>
<keyword evidence="2" id="KW-0963">Cytoplasm</keyword>
<dbReference type="AlphaFoldDB" id="A0A1Y1CLU8"/>
<feature type="modified residue" description="O-(phosphoribosyl dephospho-coenzyme A)serine" evidence="4">
    <location>
        <position position="14"/>
    </location>
</feature>
<dbReference type="RefSeq" id="WP_096430763.1">
    <property type="nucleotide sequence ID" value="NZ_AP018042.1"/>
</dbReference>
<dbReference type="KEGG" id="mbas:ALGA_3099"/>
<dbReference type="NCBIfam" id="NF009726">
    <property type="entry name" value="PRK13253.1"/>
    <property type="match status" value="1"/>
</dbReference>
<reference evidence="5 6" key="1">
    <citation type="journal article" date="2018" name="Mar. Genomics">
        <title>Complete genome sequence of Marinifilaceae bacterium strain SPP2, isolated from the Antarctic marine sediment.</title>
        <authorList>
            <person name="Watanabe M."/>
            <person name="Kojima H."/>
            <person name="Fukui M."/>
        </authorList>
    </citation>
    <scope>NUCLEOTIDE SEQUENCE [LARGE SCALE GENOMIC DNA]</scope>
    <source>
        <strain evidence="5 6">SPP2</strain>
    </source>
</reference>
<evidence type="ECO:0000256" key="3">
    <source>
        <dbReference type="ARBA" id="ARBA00022553"/>
    </source>
</evidence>
<dbReference type="GO" id="GO:0005737">
    <property type="term" value="C:cytoplasm"/>
    <property type="evidence" value="ECO:0007669"/>
    <property type="project" value="UniProtKB-SubCell"/>
</dbReference>
<dbReference type="OrthoDB" id="1120942at2"/>
<reference evidence="6" key="2">
    <citation type="journal article" date="2020" name="Antonie Van Leeuwenhoek">
        <title>Labilibaculum antarcticum sp. nov., a novel facultative anaerobic, psychrotorelant bacterium isolated from marine sediment of Antarctica.</title>
        <authorList>
            <person name="Watanabe M."/>
            <person name="Kojima H."/>
            <person name="Fukui M."/>
        </authorList>
    </citation>
    <scope>NUCLEOTIDE SEQUENCE [LARGE SCALE GENOMIC DNA]</scope>
    <source>
        <strain evidence="6">SPP2</strain>
    </source>
</reference>